<protein>
    <submittedName>
        <fullName evidence="2">MIP32431p1</fullName>
    </submittedName>
</protein>
<proteinExistence type="evidence at transcript level"/>
<dbReference type="AlphaFoldDB" id="G2J5U6"/>
<dbReference type="HOGENOM" id="CLU_2225887_0_0_1"/>
<organism evidence="2">
    <name type="scientific">Drosophila melanogaster</name>
    <name type="common">Fruit fly</name>
    <dbReference type="NCBI Taxonomy" id="7227"/>
    <lineage>
        <taxon>Eukaryota</taxon>
        <taxon>Metazoa</taxon>
        <taxon>Ecdysozoa</taxon>
        <taxon>Arthropoda</taxon>
        <taxon>Hexapoda</taxon>
        <taxon>Insecta</taxon>
        <taxon>Pterygota</taxon>
        <taxon>Neoptera</taxon>
        <taxon>Endopterygota</taxon>
        <taxon>Diptera</taxon>
        <taxon>Brachycera</taxon>
        <taxon>Muscomorpha</taxon>
        <taxon>Ephydroidea</taxon>
        <taxon>Drosophilidae</taxon>
        <taxon>Drosophila</taxon>
        <taxon>Sophophora</taxon>
    </lineage>
</organism>
<evidence type="ECO:0000313" key="2">
    <source>
        <dbReference type="EMBL" id="AEM72499.1"/>
    </source>
</evidence>
<accession>G2J5U6</accession>
<sequence>FSSTRKFNKSKMLIYYIYSVLEAISYAIYTTVATISSIEQALINLMMSTFLFVLGIACHPVMVIPLMLGGYYILRNCLNRRTKAPRLQSSVDGDAGLITAGPRKVPRFPSHRSLALGVDAPKDN</sequence>
<feature type="transmembrane region" description="Helical" evidence="1">
    <location>
        <begin position="49"/>
        <end position="74"/>
    </location>
</feature>
<reference evidence="2" key="1">
    <citation type="submission" date="2011-08" db="EMBL/GenBank/DDBJ databases">
        <authorList>
            <person name="Carlson J."/>
            <person name="Booth B."/>
            <person name="Frise E."/>
            <person name="Sandler J."/>
            <person name="Wan K."/>
            <person name="Yu C."/>
            <person name="Celniker S."/>
        </authorList>
    </citation>
    <scope>NUCLEOTIDE SEQUENCE</scope>
</reference>
<keyword evidence="1" id="KW-0812">Transmembrane</keyword>
<name>G2J5U6_DROME</name>
<keyword evidence="1" id="KW-0472">Membrane</keyword>
<dbReference type="EMBL" id="BT128803">
    <property type="protein sequence ID" value="AEM72499.1"/>
    <property type="molecule type" value="mRNA"/>
</dbReference>
<dbReference type="ExpressionAtlas" id="G2J5U6">
    <property type="expression patterns" value="baseline and differential"/>
</dbReference>
<dbReference type="Bgee" id="FBgn0034595">
    <property type="expression patterns" value="Expressed in mid-late elongation-stage spermatid (Drosophila) in testis and 22 other cell types or tissues"/>
</dbReference>
<feature type="non-terminal residue" evidence="2">
    <location>
        <position position="1"/>
    </location>
</feature>
<dbReference type="VEuPathDB" id="VectorBase:FBgn0034595"/>
<dbReference type="OrthoDB" id="7843627at2759"/>
<feature type="transmembrane region" description="Helical" evidence="1">
    <location>
        <begin position="12"/>
        <end position="29"/>
    </location>
</feature>
<keyword evidence="1" id="KW-1133">Transmembrane helix</keyword>
<evidence type="ECO:0000256" key="1">
    <source>
        <dbReference type="SAM" id="Phobius"/>
    </source>
</evidence>
<gene>
    <name evidence="2" type="primary">CG15657-RA</name>
</gene>